<dbReference type="PROSITE" id="PS51273">
    <property type="entry name" value="GATASE_TYPE_1"/>
    <property type="match status" value="1"/>
</dbReference>
<accession>A0A1F4VM36</accession>
<dbReference type="InterPro" id="IPR017926">
    <property type="entry name" value="GATASE"/>
</dbReference>
<gene>
    <name evidence="2" type="ORF">A2976_03955</name>
</gene>
<comment type="caution">
    <text evidence="2">The sequence shown here is derived from an EMBL/GenBank/DDBJ whole genome shotgun (WGS) entry which is preliminary data.</text>
</comment>
<dbReference type="SUPFAM" id="SSF52317">
    <property type="entry name" value="Class I glutamine amidotransferase-like"/>
    <property type="match status" value="1"/>
</dbReference>
<name>A0A1F4VM36_UNCKA</name>
<protein>
    <submittedName>
        <fullName evidence="2">GMP synthase</fullName>
    </submittedName>
</protein>
<organism evidence="2 3">
    <name type="scientific">candidate division WWE3 bacterium RIFCSPLOWO2_01_FULL_41_9</name>
    <dbReference type="NCBI Taxonomy" id="1802626"/>
    <lineage>
        <taxon>Bacteria</taxon>
        <taxon>Katanobacteria</taxon>
    </lineage>
</organism>
<sequence>MKIHIIMHESFEAPGAIETWTKNRNCDVTYTRLYQGDIFPQNINDFDYLIVMGGPQSPATTLEECPYFDAINEIEFIDKAIRDNKYLLGICLGSQLIGVALHTTFDHSPNREIGVFDIELTNQVSTDPIFSKFPKVFPVGHWHGDMPGLTAETKILATSEGCPRQVVRYSPKIYGFQCHFEFTKKSIEGMIENCSEELTKYKNLPYIQNAETLRKHDYDSINEKLFTFLDYMKTQFEEGK</sequence>
<proteinExistence type="predicted"/>
<dbReference type="PANTHER" id="PTHR42695">
    <property type="entry name" value="GLUTAMINE AMIDOTRANSFERASE YLR126C-RELATED"/>
    <property type="match status" value="1"/>
</dbReference>
<dbReference type="EMBL" id="MEVJ01000004">
    <property type="protein sequence ID" value="OGC58231.1"/>
    <property type="molecule type" value="Genomic_DNA"/>
</dbReference>
<evidence type="ECO:0000259" key="1">
    <source>
        <dbReference type="Pfam" id="PF00117"/>
    </source>
</evidence>
<dbReference type="Gene3D" id="3.40.50.880">
    <property type="match status" value="1"/>
</dbReference>
<dbReference type="Proteomes" id="UP000178346">
    <property type="component" value="Unassembled WGS sequence"/>
</dbReference>
<dbReference type="GO" id="GO:0005829">
    <property type="term" value="C:cytosol"/>
    <property type="evidence" value="ECO:0007669"/>
    <property type="project" value="TreeGrafter"/>
</dbReference>
<dbReference type="AlphaFoldDB" id="A0A1F4VM36"/>
<reference evidence="2 3" key="1">
    <citation type="journal article" date="2016" name="Nat. Commun.">
        <title>Thousands of microbial genomes shed light on interconnected biogeochemical processes in an aquifer system.</title>
        <authorList>
            <person name="Anantharaman K."/>
            <person name="Brown C.T."/>
            <person name="Hug L.A."/>
            <person name="Sharon I."/>
            <person name="Castelle C.J."/>
            <person name="Probst A.J."/>
            <person name="Thomas B.C."/>
            <person name="Singh A."/>
            <person name="Wilkins M.J."/>
            <person name="Karaoz U."/>
            <person name="Brodie E.L."/>
            <person name="Williams K.H."/>
            <person name="Hubbard S.S."/>
            <person name="Banfield J.F."/>
        </authorList>
    </citation>
    <scope>NUCLEOTIDE SEQUENCE [LARGE SCALE GENOMIC DNA]</scope>
</reference>
<feature type="domain" description="Glutamine amidotransferase" evidence="1">
    <location>
        <begin position="24"/>
        <end position="187"/>
    </location>
</feature>
<dbReference type="NCBIfam" id="NF006098">
    <property type="entry name" value="PRK08250.1"/>
    <property type="match status" value="1"/>
</dbReference>
<dbReference type="FunFam" id="3.40.50.880:FF:000033">
    <property type="entry name" value="Glutamine amidotransferase class-I"/>
    <property type="match status" value="1"/>
</dbReference>
<evidence type="ECO:0000313" key="3">
    <source>
        <dbReference type="Proteomes" id="UP000178346"/>
    </source>
</evidence>
<evidence type="ECO:0000313" key="2">
    <source>
        <dbReference type="EMBL" id="OGC58231.1"/>
    </source>
</evidence>
<dbReference type="PANTHER" id="PTHR42695:SF5">
    <property type="entry name" value="GLUTAMINE AMIDOTRANSFERASE YLR126C-RELATED"/>
    <property type="match status" value="1"/>
</dbReference>
<dbReference type="InterPro" id="IPR044992">
    <property type="entry name" value="ChyE-like"/>
</dbReference>
<dbReference type="Pfam" id="PF00117">
    <property type="entry name" value="GATase"/>
    <property type="match status" value="1"/>
</dbReference>
<dbReference type="CDD" id="cd01741">
    <property type="entry name" value="GATase1_1"/>
    <property type="match status" value="1"/>
</dbReference>
<dbReference type="InterPro" id="IPR029062">
    <property type="entry name" value="Class_I_gatase-like"/>
</dbReference>